<dbReference type="EMBL" id="SPNV01000201">
    <property type="protein sequence ID" value="KAF5858531.1"/>
    <property type="molecule type" value="Genomic_DNA"/>
</dbReference>
<evidence type="ECO:0000313" key="3">
    <source>
        <dbReference type="Proteomes" id="UP000541154"/>
    </source>
</evidence>
<dbReference type="InterPro" id="IPR053112">
    <property type="entry name" value="Fungal_Dehydratase/Hydratase"/>
</dbReference>
<feature type="chain" id="PRO_5034064596" description="AttH domain-containing protein" evidence="1">
    <location>
        <begin position="21"/>
        <end position="361"/>
    </location>
</feature>
<name>A0A8H6A0Q6_PETAA</name>
<dbReference type="Pfam" id="PF17186">
    <property type="entry name" value="Lipocalin_9"/>
    <property type="match status" value="1"/>
</dbReference>
<keyword evidence="3" id="KW-1185">Reference proteome</keyword>
<dbReference type="AlphaFoldDB" id="A0A8H6A0Q6"/>
<comment type="caution">
    <text evidence="2">The sequence shown here is derived from an EMBL/GenBank/DDBJ whole genome shotgun (WGS) entry which is preliminary data.</text>
</comment>
<dbReference type="InterPro" id="IPR023374">
    <property type="entry name" value="AttH-like_dom_sf"/>
</dbReference>
<dbReference type="Gene3D" id="2.40.370.10">
    <property type="entry name" value="AttH-like domain"/>
    <property type="match status" value="1"/>
</dbReference>
<feature type="signal peptide" evidence="1">
    <location>
        <begin position="1"/>
        <end position="20"/>
    </location>
</feature>
<evidence type="ECO:0000313" key="2">
    <source>
        <dbReference type="EMBL" id="KAF5858531.1"/>
    </source>
</evidence>
<sequence length="361" mass="40426">MPSLVAVLTIFVTLIGGTFSFRPETGGLQYERLTEPIQLRQELGASQGVDPKAGNSWWSSSYLHASDDHDYLIVSHASTQSPTTSTVIFRASILDINDTTYYRQVSWKSNSFSGSGHVQEGPLNGHSKYFGFAIDDPANLLGPMRTWCISDQVEFNITFELSAPIILNGGIGTFPFGNEVTFEWSMPAGITNGYFVKQRKILEIDNARSMTWYDRQLIWPSDLTDGPVMSGWTWFELHVDELKLSIWIWDTFDGRRFQFATVREEPGVHQVVAVTQFTPSSHQWTSPVSDATYSLEWVVSLADGTSLKVSSVREDQEIYSMEEKVGTYEGYVEVTGTRDEHTISGYGLVEIIPASIIQNPS</sequence>
<protein>
    <recommendedName>
        <fullName evidence="4">AttH domain-containing protein</fullName>
    </recommendedName>
</protein>
<dbReference type="SUPFAM" id="SSF159245">
    <property type="entry name" value="AttH-like"/>
    <property type="match status" value="1"/>
</dbReference>
<keyword evidence="1" id="KW-0732">Signal</keyword>
<dbReference type="PANTHER" id="PTHR40617">
    <property type="entry name" value="TERPENE CYCLASE ASQC"/>
    <property type="match status" value="1"/>
</dbReference>
<organism evidence="2 3">
    <name type="scientific">Petromyces alliaceus</name>
    <name type="common">Aspergillus alliaceus</name>
    <dbReference type="NCBI Taxonomy" id="209559"/>
    <lineage>
        <taxon>Eukaryota</taxon>
        <taxon>Fungi</taxon>
        <taxon>Dikarya</taxon>
        <taxon>Ascomycota</taxon>
        <taxon>Pezizomycotina</taxon>
        <taxon>Eurotiomycetes</taxon>
        <taxon>Eurotiomycetidae</taxon>
        <taxon>Eurotiales</taxon>
        <taxon>Aspergillaceae</taxon>
        <taxon>Aspergillus</taxon>
        <taxon>Aspergillus subgen. Circumdati</taxon>
    </lineage>
</organism>
<evidence type="ECO:0008006" key="4">
    <source>
        <dbReference type="Google" id="ProtNLM"/>
    </source>
</evidence>
<reference evidence="2 3" key="1">
    <citation type="submission" date="2019-04" db="EMBL/GenBank/DDBJ databases">
        <title>Aspergillus burnettii sp. nov., novel species from soil in southeast Queensland.</title>
        <authorList>
            <person name="Gilchrist C.L.M."/>
            <person name="Pitt J.I."/>
            <person name="Lange L."/>
            <person name="Lacey H.J."/>
            <person name="Vuong D."/>
            <person name="Midgley D.J."/>
            <person name="Greenfield P."/>
            <person name="Bradbury M."/>
            <person name="Lacey E."/>
            <person name="Busk P.K."/>
            <person name="Pilgaard B."/>
            <person name="Chooi Y.H."/>
            <person name="Piggott A.M."/>
        </authorList>
    </citation>
    <scope>NUCLEOTIDE SEQUENCE [LARGE SCALE GENOMIC DNA]</scope>
    <source>
        <strain evidence="2 3">FRR 5400</strain>
    </source>
</reference>
<accession>A0A8H6A0Q6</accession>
<proteinExistence type="predicted"/>
<dbReference type="PANTHER" id="PTHR40617:SF1">
    <property type="entry name" value="ATTH DOMAIN-CONTAINING PROTEIN-RELATED"/>
    <property type="match status" value="1"/>
</dbReference>
<dbReference type="Proteomes" id="UP000541154">
    <property type="component" value="Unassembled WGS sequence"/>
</dbReference>
<evidence type="ECO:0000256" key="1">
    <source>
        <dbReference type="SAM" id="SignalP"/>
    </source>
</evidence>
<gene>
    <name evidence="2" type="ORF">ETB97_004274</name>
</gene>